<feature type="compositionally biased region" description="Basic and acidic residues" evidence="1">
    <location>
        <begin position="23"/>
        <end position="34"/>
    </location>
</feature>
<evidence type="ECO:0008006" key="3">
    <source>
        <dbReference type="Google" id="ProtNLM"/>
    </source>
</evidence>
<feature type="region of interest" description="Disordered" evidence="1">
    <location>
        <begin position="23"/>
        <end position="76"/>
    </location>
</feature>
<name>A0AAU7U825_9DEIO</name>
<protein>
    <recommendedName>
        <fullName evidence="3">Antitoxin</fullName>
    </recommendedName>
</protein>
<sequence length="76" mass="7988">MSDDKSSAANLVDAAKAKVNEGADRLRAAGHEAASHNGDNPLENLVDKGKAMADNARAEGHHAEADHEAREADRKS</sequence>
<organism evidence="2">
    <name type="scientific">Deinococcus sonorensis KR-87</name>
    <dbReference type="NCBI Taxonomy" id="694439"/>
    <lineage>
        <taxon>Bacteria</taxon>
        <taxon>Thermotogati</taxon>
        <taxon>Deinococcota</taxon>
        <taxon>Deinococci</taxon>
        <taxon>Deinococcales</taxon>
        <taxon>Deinococcaceae</taxon>
        <taxon>Deinococcus</taxon>
    </lineage>
</organism>
<dbReference type="AlphaFoldDB" id="A0AAU7U825"/>
<dbReference type="EMBL" id="CP158299">
    <property type="protein sequence ID" value="XBV84633.1"/>
    <property type="molecule type" value="Genomic_DNA"/>
</dbReference>
<accession>A0AAU7U825</accession>
<dbReference type="KEGG" id="dsc:ABOD76_14420"/>
<proteinExistence type="predicted"/>
<evidence type="ECO:0000313" key="2">
    <source>
        <dbReference type="EMBL" id="XBV84633.1"/>
    </source>
</evidence>
<gene>
    <name evidence="2" type="ORF">ABOD76_14420</name>
</gene>
<feature type="compositionally biased region" description="Basic and acidic residues" evidence="1">
    <location>
        <begin position="45"/>
        <end position="76"/>
    </location>
</feature>
<reference evidence="2" key="1">
    <citation type="submission" date="2024-06" db="EMBL/GenBank/DDBJ databases">
        <title>Draft Genome Sequence of Deinococcus sonorensis Type Strain KR-87, a Biofilm Producing Representative of the Genus Deinococcus.</title>
        <authorList>
            <person name="Boren L.S."/>
            <person name="Grosso R.A."/>
            <person name="Hugenberg-Cox A.N."/>
            <person name="Hill J.T.E."/>
            <person name="Albert C.M."/>
            <person name="Tuohy J.M."/>
        </authorList>
    </citation>
    <scope>NUCLEOTIDE SEQUENCE</scope>
    <source>
        <strain evidence="2">KR-87</strain>
    </source>
</reference>
<dbReference type="RefSeq" id="WP_350242670.1">
    <property type="nucleotide sequence ID" value="NZ_CP158299.1"/>
</dbReference>
<evidence type="ECO:0000256" key="1">
    <source>
        <dbReference type="SAM" id="MobiDB-lite"/>
    </source>
</evidence>